<dbReference type="InterPro" id="IPR051909">
    <property type="entry name" value="MFP_Cation_Efflux"/>
</dbReference>
<dbReference type="GO" id="GO:0015679">
    <property type="term" value="P:plasma membrane copper ion transport"/>
    <property type="evidence" value="ECO:0007669"/>
    <property type="project" value="TreeGrafter"/>
</dbReference>
<dbReference type="PANTHER" id="PTHR30097">
    <property type="entry name" value="CATION EFFLUX SYSTEM PROTEIN CUSB"/>
    <property type="match status" value="1"/>
</dbReference>
<dbReference type="PROSITE" id="PS51257">
    <property type="entry name" value="PROKAR_LIPOPROTEIN"/>
    <property type="match status" value="1"/>
</dbReference>
<dbReference type="Gene3D" id="2.40.50.100">
    <property type="match status" value="1"/>
</dbReference>
<evidence type="ECO:0000313" key="5">
    <source>
        <dbReference type="Proteomes" id="UP000294752"/>
    </source>
</evidence>
<evidence type="ECO:0000256" key="2">
    <source>
        <dbReference type="ARBA" id="ARBA00022448"/>
    </source>
</evidence>
<accession>A0A4V3E156</accession>
<dbReference type="PANTHER" id="PTHR30097:SF4">
    <property type="entry name" value="SLR6042 PROTEIN"/>
    <property type="match status" value="1"/>
</dbReference>
<protein>
    <submittedName>
        <fullName evidence="4">Cobalt-zinc-cadmium efflux system membrane fusion protein</fullName>
    </submittedName>
</protein>
<name>A0A4V3E156_9SPHI</name>
<dbReference type="Proteomes" id="UP000294752">
    <property type="component" value="Unassembled WGS sequence"/>
</dbReference>
<dbReference type="GO" id="GO:0016020">
    <property type="term" value="C:membrane"/>
    <property type="evidence" value="ECO:0007669"/>
    <property type="project" value="InterPro"/>
</dbReference>
<comment type="similarity">
    <text evidence="1">Belongs to the membrane fusion protein (MFP) (TC 8.A.1) family.</text>
</comment>
<evidence type="ECO:0000313" key="4">
    <source>
        <dbReference type="EMBL" id="TDS10986.1"/>
    </source>
</evidence>
<evidence type="ECO:0000256" key="1">
    <source>
        <dbReference type="ARBA" id="ARBA00009477"/>
    </source>
</evidence>
<keyword evidence="3" id="KW-0732">Signal</keyword>
<dbReference type="NCBIfam" id="TIGR01730">
    <property type="entry name" value="RND_mfp"/>
    <property type="match status" value="1"/>
</dbReference>
<gene>
    <name evidence="4" type="ORF">B0I21_10843</name>
</gene>
<reference evidence="4 5" key="1">
    <citation type="submission" date="2019-03" db="EMBL/GenBank/DDBJ databases">
        <title>Genomic Encyclopedia of Type Strains, Phase III (KMG-III): the genomes of soil and plant-associated and newly described type strains.</title>
        <authorList>
            <person name="Whitman W."/>
        </authorList>
    </citation>
    <scope>NUCLEOTIDE SEQUENCE [LARGE SCALE GENOMIC DNA]</scope>
    <source>
        <strain evidence="4 5">CGMCC 1.12801</strain>
    </source>
</reference>
<dbReference type="EMBL" id="SNZV01000008">
    <property type="protein sequence ID" value="TDS10986.1"/>
    <property type="molecule type" value="Genomic_DNA"/>
</dbReference>
<dbReference type="Gene3D" id="2.40.420.20">
    <property type="match status" value="1"/>
</dbReference>
<sequence length="387" mass="42889">MHKHSYIFITFLSIIGLLVSSCQQQTAQSDEPQQTATPKDSTEQLVLLLSPDQMKTIDLDTTSLKQTTIRKNMLLMGKVSVSPTHLTSLSSVVGGHIKTLHIIPGQRFSKGQVLATIADMQVIQLQQDYLTAKADWTSVKENFERQQTLNAQQATSDKNLQLARAEFQKLNATVHALEQKLRLLHIDPTTLQADNIRQTIQIYAPFSGTVNKVFVNTGQYVTPTDIICELIDPRGFILQLNTFEKNLPGLQNGQKIAAYTNDNPKAKSTATIINRVSSLDDDGAGIIYATLDQPNPTWVTGTYVNADVAVNNYIVNSLPQRSVVSFENKQYVFVKTGESSFQLHAVDIGESSDGRVEIRNPAQLADMPIVQKGAYDLLMAMKNKPEE</sequence>
<dbReference type="GO" id="GO:0022857">
    <property type="term" value="F:transmembrane transporter activity"/>
    <property type="evidence" value="ECO:0007669"/>
    <property type="project" value="InterPro"/>
</dbReference>
<proteinExistence type="inferred from homology"/>
<dbReference type="GO" id="GO:0030313">
    <property type="term" value="C:cell envelope"/>
    <property type="evidence" value="ECO:0007669"/>
    <property type="project" value="TreeGrafter"/>
</dbReference>
<keyword evidence="5" id="KW-1185">Reference proteome</keyword>
<organism evidence="4 5">
    <name type="scientific">Sphingobacterium paludis</name>
    <dbReference type="NCBI Taxonomy" id="1476465"/>
    <lineage>
        <taxon>Bacteria</taxon>
        <taxon>Pseudomonadati</taxon>
        <taxon>Bacteroidota</taxon>
        <taxon>Sphingobacteriia</taxon>
        <taxon>Sphingobacteriales</taxon>
        <taxon>Sphingobacteriaceae</taxon>
        <taxon>Sphingobacterium</taxon>
    </lineage>
</organism>
<dbReference type="Gene3D" id="1.10.287.470">
    <property type="entry name" value="Helix hairpin bin"/>
    <property type="match status" value="1"/>
</dbReference>
<dbReference type="SUPFAM" id="SSF111369">
    <property type="entry name" value="HlyD-like secretion proteins"/>
    <property type="match status" value="1"/>
</dbReference>
<dbReference type="AlphaFoldDB" id="A0A4V3E156"/>
<feature type="signal peptide" evidence="3">
    <location>
        <begin position="1"/>
        <end position="27"/>
    </location>
</feature>
<dbReference type="GO" id="GO:0060003">
    <property type="term" value="P:copper ion export"/>
    <property type="evidence" value="ECO:0007669"/>
    <property type="project" value="TreeGrafter"/>
</dbReference>
<dbReference type="RefSeq" id="WP_166637879.1">
    <property type="nucleotide sequence ID" value="NZ_SNZV01000008.1"/>
</dbReference>
<comment type="caution">
    <text evidence="4">The sequence shown here is derived from an EMBL/GenBank/DDBJ whole genome shotgun (WGS) entry which is preliminary data.</text>
</comment>
<dbReference type="InterPro" id="IPR006143">
    <property type="entry name" value="RND_pump_MFP"/>
</dbReference>
<feature type="chain" id="PRO_5020977171" evidence="3">
    <location>
        <begin position="28"/>
        <end position="387"/>
    </location>
</feature>
<keyword evidence="2" id="KW-0813">Transport</keyword>
<evidence type="ECO:0000256" key="3">
    <source>
        <dbReference type="SAM" id="SignalP"/>
    </source>
</evidence>